<sequence>MEINEIDLDNFFDTEIPELLVLGFTHSMDFNNRVFINIFSGLFDNDSGNDHKVINEKVYPVMIKMTGLIRKILSNQKYKKIIRNYFEINLLILDKEENKEKLELWPSFNGFFEKLSENVSKSKNSYNNKDKYDCYVMSMFIISLIEKILRHLATKNSDNIEIVDH</sequence>
<accession>A0ABX4H5C3</accession>
<name>A0ABX4H5C3_9BACT</name>
<dbReference type="Proteomes" id="UP000217033">
    <property type="component" value="Unassembled WGS sequence"/>
</dbReference>
<protein>
    <submittedName>
        <fullName evidence="1">Uncharacterized protein</fullName>
    </submittedName>
</protein>
<keyword evidence="2" id="KW-1185">Reference proteome</keyword>
<proteinExistence type="predicted"/>
<evidence type="ECO:0000313" key="2">
    <source>
        <dbReference type="Proteomes" id="UP000217033"/>
    </source>
</evidence>
<gene>
    <name evidence="1" type="ORF">CJF60_00175</name>
</gene>
<reference evidence="1" key="1">
    <citation type="submission" date="2017-08" db="EMBL/GenBank/DDBJ databases">
        <authorList>
            <person name="Alvarez-Ponce D."/>
            <person name="Weitzman C.L."/>
            <person name="Tillett R.L."/>
            <person name="Sandmeier F.C."/>
            <person name="Tracy C.R."/>
        </authorList>
    </citation>
    <scope>NUCLEOTIDE SEQUENCE [LARGE SCALE GENOMIC DNA]</scope>
    <source>
        <strain evidence="1">PS6</strain>
    </source>
</reference>
<organism evidence="1 2">
    <name type="scientific">Mycoplasmopsis agassizii</name>
    <dbReference type="NCBI Taxonomy" id="33922"/>
    <lineage>
        <taxon>Bacteria</taxon>
        <taxon>Bacillati</taxon>
        <taxon>Mycoplasmatota</taxon>
        <taxon>Mycoplasmoidales</taxon>
        <taxon>Metamycoplasmataceae</taxon>
        <taxon>Mycoplasmopsis</taxon>
    </lineage>
</organism>
<comment type="caution">
    <text evidence="1">The sequence shown here is derived from an EMBL/GenBank/DDBJ whole genome shotgun (WGS) entry which is preliminary data.</text>
</comment>
<dbReference type="EMBL" id="NQMN01000001">
    <property type="protein sequence ID" value="PAF55094.1"/>
    <property type="molecule type" value="Genomic_DNA"/>
</dbReference>
<evidence type="ECO:0000313" key="1">
    <source>
        <dbReference type="EMBL" id="PAF55094.1"/>
    </source>
</evidence>
<dbReference type="RefSeq" id="WP_084232823.1">
    <property type="nucleotide sequence ID" value="NZ_FWXE01000017.1"/>
</dbReference>